<evidence type="ECO:0000256" key="1">
    <source>
        <dbReference type="SAM" id="MobiDB-lite"/>
    </source>
</evidence>
<dbReference type="EMBL" id="JACGWN010000005">
    <property type="protein sequence ID" value="KAL0448695.1"/>
    <property type="molecule type" value="Genomic_DNA"/>
</dbReference>
<feature type="region of interest" description="Disordered" evidence="1">
    <location>
        <begin position="33"/>
        <end position="66"/>
    </location>
</feature>
<feature type="compositionally biased region" description="Basic and acidic residues" evidence="1">
    <location>
        <begin position="33"/>
        <end position="56"/>
    </location>
</feature>
<name>A0AAW2X941_9LAMI</name>
<evidence type="ECO:0000313" key="2">
    <source>
        <dbReference type="EMBL" id="KAL0448695.1"/>
    </source>
</evidence>
<protein>
    <submittedName>
        <fullName evidence="2">Uncharacterized protein</fullName>
    </submittedName>
</protein>
<sequence length="66" mass="7548">MPTLEEKNRATRLKWVLAGVHMLEKGLRYEANRKQESDKAKAVKDSIPEPLLKEMPRSMPGGRSDQ</sequence>
<gene>
    <name evidence="2" type="ORF">Slati_1425900</name>
</gene>
<proteinExistence type="predicted"/>
<reference evidence="2" key="1">
    <citation type="submission" date="2020-06" db="EMBL/GenBank/DDBJ databases">
        <authorList>
            <person name="Li T."/>
            <person name="Hu X."/>
            <person name="Zhang T."/>
            <person name="Song X."/>
            <person name="Zhang H."/>
            <person name="Dai N."/>
            <person name="Sheng W."/>
            <person name="Hou X."/>
            <person name="Wei L."/>
        </authorList>
    </citation>
    <scope>NUCLEOTIDE SEQUENCE</scope>
    <source>
        <strain evidence="2">KEN1</strain>
        <tissue evidence="2">Leaf</tissue>
    </source>
</reference>
<organism evidence="2">
    <name type="scientific">Sesamum latifolium</name>
    <dbReference type="NCBI Taxonomy" id="2727402"/>
    <lineage>
        <taxon>Eukaryota</taxon>
        <taxon>Viridiplantae</taxon>
        <taxon>Streptophyta</taxon>
        <taxon>Embryophyta</taxon>
        <taxon>Tracheophyta</taxon>
        <taxon>Spermatophyta</taxon>
        <taxon>Magnoliopsida</taxon>
        <taxon>eudicotyledons</taxon>
        <taxon>Gunneridae</taxon>
        <taxon>Pentapetalae</taxon>
        <taxon>asterids</taxon>
        <taxon>lamiids</taxon>
        <taxon>Lamiales</taxon>
        <taxon>Pedaliaceae</taxon>
        <taxon>Sesamum</taxon>
    </lineage>
</organism>
<accession>A0AAW2X941</accession>
<comment type="caution">
    <text evidence="2">The sequence shown here is derived from an EMBL/GenBank/DDBJ whole genome shotgun (WGS) entry which is preliminary data.</text>
</comment>
<dbReference type="AlphaFoldDB" id="A0AAW2X941"/>
<reference evidence="2" key="2">
    <citation type="journal article" date="2024" name="Plant">
        <title>Genomic evolution and insights into agronomic trait innovations of Sesamum species.</title>
        <authorList>
            <person name="Miao H."/>
            <person name="Wang L."/>
            <person name="Qu L."/>
            <person name="Liu H."/>
            <person name="Sun Y."/>
            <person name="Le M."/>
            <person name="Wang Q."/>
            <person name="Wei S."/>
            <person name="Zheng Y."/>
            <person name="Lin W."/>
            <person name="Duan Y."/>
            <person name="Cao H."/>
            <person name="Xiong S."/>
            <person name="Wang X."/>
            <person name="Wei L."/>
            <person name="Li C."/>
            <person name="Ma Q."/>
            <person name="Ju M."/>
            <person name="Zhao R."/>
            <person name="Li G."/>
            <person name="Mu C."/>
            <person name="Tian Q."/>
            <person name="Mei H."/>
            <person name="Zhang T."/>
            <person name="Gao T."/>
            <person name="Zhang H."/>
        </authorList>
    </citation>
    <scope>NUCLEOTIDE SEQUENCE</scope>
    <source>
        <strain evidence="2">KEN1</strain>
    </source>
</reference>